<evidence type="ECO:0000313" key="2">
    <source>
        <dbReference type="EMBL" id="MBE6267092.1"/>
    </source>
</evidence>
<dbReference type="AlphaFoldDB" id="A0A928GHH4"/>
<evidence type="ECO:0000313" key="3">
    <source>
        <dbReference type="Proteomes" id="UP000763088"/>
    </source>
</evidence>
<evidence type="ECO:0000256" key="1">
    <source>
        <dbReference type="SAM" id="SignalP"/>
    </source>
</evidence>
<dbReference type="Proteomes" id="UP000763088">
    <property type="component" value="Unassembled WGS sequence"/>
</dbReference>
<proteinExistence type="predicted"/>
<feature type="chain" id="PRO_5037436820" description="DUF3244 domain-containing protein" evidence="1">
    <location>
        <begin position="22"/>
        <end position="120"/>
    </location>
</feature>
<sequence>MKKFIIMLLWLSAWSVNSAYAEAVIIDLNVDVEYVDETPVYPGHNKAPIRIPRIYQDGYKLTLSSSHPEYIINIVQDDEVVYSSTIPAGVTEFDLPLYLSGECIIQLICERFCFYGQIIL</sequence>
<feature type="signal peptide" evidence="1">
    <location>
        <begin position="1"/>
        <end position="21"/>
    </location>
</feature>
<name>A0A928GHH4_XYLRU</name>
<evidence type="ECO:0008006" key="4">
    <source>
        <dbReference type="Google" id="ProtNLM"/>
    </source>
</evidence>
<reference evidence="2" key="1">
    <citation type="submission" date="2019-04" db="EMBL/GenBank/DDBJ databases">
        <title>Evolution of Biomass-Degrading Anaerobic Consortia Revealed by Metagenomics.</title>
        <authorList>
            <person name="Peng X."/>
        </authorList>
    </citation>
    <scope>NUCLEOTIDE SEQUENCE</scope>
    <source>
        <strain evidence="2">SIG141</strain>
    </source>
</reference>
<protein>
    <recommendedName>
        <fullName evidence="4">DUF3244 domain-containing protein</fullName>
    </recommendedName>
</protein>
<accession>A0A928GHH4</accession>
<organism evidence="2 3">
    <name type="scientific">Xylanibacter ruminicola</name>
    <name type="common">Prevotella ruminicola</name>
    <dbReference type="NCBI Taxonomy" id="839"/>
    <lineage>
        <taxon>Bacteria</taxon>
        <taxon>Pseudomonadati</taxon>
        <taxon>Bacteroidota</taxon>
        <taxon>Bacteroidia</taxon>
        <taxon>Bacteroidales</taxon>
        <taxon>Prevotellaceae</taxon>
        <taxon>Xylanibacter</taxon>
    </lineage>
</organism>
<gene>
    <name evidence="2" type="ORF">E7102_11620</name>
</gene>
<comment type="caution">
    <text evidence="2">The sequence shown here is derived from an EMBL/GenBank/DDBJ whole genome shotgun (WGS) entry which is preliminary data.</text>
</comment>
<keyword evidence="1" id="KW-0732">Signal</keyword>
<dbReference type="EMBL" id="SUYD01000015">
    <property type="protein sequence ID" value="MBE6267092.1"/>
    <property type="molecule type" value="Genomic_DNA"/>
</dbReference>